<protein>
    <recommendedName>
        <fullName evidence="2">Response regulatory domain-containing protein</fullName>
    </recommendedName>
</protein>
<proteinExistence type="predicted"/>
<evidence type="ECO:0000313" key="4">
    <source>
        <dbReference type="Proteomes" id="UP000215355"/>
    </source>
</evidence>
<evidence type="ECO:0000313" key="3">
    <source>
        <dbReference type="EMBL" id="SNV47364.1"/>
    </source>
</evidence>
<dbReference type="InterPro" id="IPR001789">
    <property type="entry name" value="Sig_transdc_resp-reg_receiver"/>
</dbReference>
<dbReference type="Gene3D" id="3.40.50.2300">
    <property type="match status" value="1"/>
</dbReference>
<dbReference type="EMBL" id="LT906468">
    <property type="protein sequence ID" value="SNV47364.1"/>
    <property type="molecule type" value="Genomic_DNA"/>
</dbReference>
<keyword evidence="1" id="KW-0597">Phosphoprotein</keyword>
<evidence type="ECO:0000259" key="2">
    <source>
        <dbReference type="PROSITE" id="PS50110"/>
    </source>
</evidence>
<dbReference type="InterPro" id="IPR011006">
    <property type="entry name" value="CheY-like_superfamily"/>
</dbReference>
<dbReference type="Proteomes" id="UP000215355">
    <property type="component" value="Chromosome 1"/>
</dbReference>
<sequence length="221" mass="25316">MFKKVLIAEDHEVANLSVHKTVQEMGVTDAKYVYYCDDALNRIRKAVSEGEPYDLLITDLVFEDDIVPQKISHGKDLIKAAKELQPDLKVIVFSSIDRISLIEDLFRNYQIDAYVRKARHDGQYFREAMKAVASNKIYQSPDIRLALRSKNSHEFTNMDIQIISSLSQGVLQKNIPQILQEKNIKPSGLSSIEKRLNLMKEVLGFTKNEQLVLYCKDKGLI</sequence>
<reference evidence="3 4" key="1">
    <citation type="submission" date="2017-06" db="EMBL/GenBank/DDBJ databases">
        <authorList>
            <consortium name="Pathogen Informatics"/>
        </authorList>
    </citation>
    <scope>NUCLEOTIDE SEQUENCE [LARGE SCALE GENOMIC DNA]</scope>
    <source>
        <strain evidence="3 4">NCTC12149</strain>
    </source>
</reference>
<dbReference type="KEGG" id="smiz:4412673_01368"/>
<name>A0AAJ5BZP0_9SPHI</name>
<dbReference type="SUPFAM" id="SSF52172">
    <property type="entry name" value="CheY-like"/>
    <property type="match status" value="1"/>
</dbReference>
<gene>
    <name evidence="3" type="ORF">SAMEA4412673_01368</name>
</gene>
<dbReference type="AlphaFoldDB" id="A0AAJ5BZP0"/>
<dbReference type="GO" id="GO:0000160">
    <property type="term" value="P:phosphorelay signal transduction system"/>
    <property type="evidence" value="ECO:0007669"/>
    <property type="project" value="InterPro"/>
</dbReference>
<feature type="domain" description="Response regulatory" evidence="2">
    <location>
        <begin position="4"/>
        <end position="132"/>
    </location>
</feature>
<accession>A0AAJ5BZP0</accession>
<organism evidence="3 4">
    <name type="scientific">Sphingobacterium mizutaii</name>
    <dbReference type="NCBI Taxonomy" id="1010"/>
    <lineage>
        <taxon>Bacteria</taxon>
        <taxon>Pseudomonadati</taxon>
        <taxon>Bacteroidota</taxon>
        <taxon>Sphingobacteriia</taxon>
        <taxon>Sphingobacteriales</taxon>
        <taxon>Sphingobacteriaceae</taxon>
        <taxon>Sphingobacterium</taxon>
    </lineage>
</organism>
<evidence type="ECO:0000256" key="1">
    <source>
        <dbReference type="PROSITE-ProRule" id="PRU00169"/>
    </source>
</evidence>
<feature type="modified residue" description="4-aspartylphosphate" evidence="1">
    <location>
        <position position="59"/>
    </location>
</feature>
<dbReference type="PROSITE" id="PS50110">
    <property type="entry name" value="RESPONSE_REGULATORY"/>
    <property type="match status" value="1"/>
</dbReference>
<dbReference type="RefSeq" id="WP_093095214.1">
    <property type="nucleotide sequence ID" value="NZ_DAMBSL010000050.1"/>
</dbReference>